<dbReference type="EMBL" id="CP041395">
    <property type="protein sequence ID" value="QDM08419.1"/>
    <property type="molecule type" value="Genomic_DNA"/>
</dbReference>
<evidence type="ECO:0000313" key="8">
    <source>
        <dbReference type="EMBL" id="QDM08419.1"/>
    </source>
</evidence>
<evidence type="ECO:0000313" key="7">
    <source>
        <dbReference type="EMBL" id="MDC2742273.1"/>
    </source>
</evidence>
<dbReference type="EMBL" id="JAQNWR010000010">
    <property type="protein sequence ID" value="MDC2409294.1"/>
    <property type="molecule type" value="Genomic_DNA"/>
</dbReference>
<dbReference type="Proteomes" id="UP000318823">
    <property type="component" value="Chromosome"/>
</dbReference>
<keyword evidence="4" id="KW-0121">Carboxypeptidase</keyword>
<evidence type="ECO:0000313" key="6">
    <source>
        <dbReference type="EMBL" id="MDC2409294.1"/>
    </source>
</evidence>
<evidence type="ECO:0000256" key="2">
    <source>
        <dbReference type="SAM" id="SignalP"/>
    </source>
</evidence>
<feature type="region of interest" description="Disordered" evidence="1">
    <location>
        <begin position="143"/>
        <end position="164"/>
    </location>
</feature>
<gene>
    <name evidence="8" type="ORF">DYI28_06635</name>
    <name evidence="5" type="ORF">F3B98_04345</name>
    <name evidence="4" type="ORF">F3D71_13670</name>
    <name evidence="3" type="ORF">F3F25_25910</name>
    <name evidence="6" type="ORF">PO240_15560</name>
    <name evidence="7" type="ORF">PO382_08560</name>
</gene>
<reference evidence="8" key="2">
    <citation type="journal article" date="2018" name="Nature">
        <title>Human gut bacteria contain acquired interbacterial defence systems.</title>
        <authorList>
            <person name="Ross B.D."/>
            <person name="Verster A.J."/>
            <person name="Radey M.C."/>
            <person name="Schmidtke D.T."/>
            <person name="Pope C.E."/>
            <person name="Hoffman L.R."/>
            <person name="Hajjar A."/>
            <person name="Peterson S.B."/>
            <person name="Borenstein E."/>
            <person name="Mougous J."/>
        </authorList>
    </citation>
    <scope>NUCLEOTIDE SEQUENCE</scope>
    <source>
        <strain evidence="8">3725 D1 iv</strain>
    </source>
</reference>
<dbReference type="Pfam" id="PF13620">
    <property type="entry name" value="CarboxypepD_reg"/>
    <property type="match status" value="1"/>
</dbReference>
<evidence type="ECO:0000256" key="1">
    <source>
        <dbReference type="SAM" id="MobiDB-lite"/>
    </source>
</evidence>
<sequence>MKSVKWFYVGAMAIALGMLTFATVACHDDDDDPKPAEGEVVETPKPVVEYYIMGTVTSGGAAMDGAKVKVGSKNYTTDSNGKFSVTESATGTYSIEASSNGYLSQKTSVVIANNAENRSVVTVALALTKESPKTAVSIEATGETKVEDNSESNQAIEKPGEVAPEEVVEDKPLVKVELTIPEDAIEASQQQAGIVEDGKVNISVTTFVPAPEEVTTEVKAEDVNRDVPKSIPLAAAKFEPSGLKFKKSVTISIPNPIPGITFADADMILTYQNPNTGEWGDAKDNNGNVIKNISSTTESGAVTAYTAEVDHFSAYAIENKVYSKISNETVTTNILGQASRDNSENAKAVAGIELKYKEKSGWDYDKNDAGLVAEVKSQLGAGASAEDTKTVNAMVAFMKTRMFSLMGSVSGITETERVYNTVNVNGYTTMSYTCYAKVRTTTLTANVKFKGTAKSVSITATRYTGTDHQYKTVTYNPTHSGGKGGSI</sequence>
<feature type="chain" id="PRO_5042681823" evidence="2">
    <location>
        <begin position="28"/>
        <end position="487"/>
    </location>
</feature>
<dbReference type="Proteomes" id="UP000323717">
    <property type="component" value="Unassembled WGS sequence"/>
</dbReference>
<name>A0A139KRT0_BACOV</name>
<evidence type="ECO:0000313" key="9">
    <source>
        <dbReference type="Proteomes" id="UP000318823"/>
    </source>
</evidence>
<dbReference type="RefSeq" id="WP_004297377.1">
    <property type="nucleotide sequence ID" value="NZ_BAABYJ010000001.1"/>
</dbReference>
<organism evidence="4 10">
    <name type="scientific">Bacteroides ovatus</name>
    <dbReference type="NCBI Taxonomy" id="28116"/>
    <lineage>
        <taxon>Bacteria</taxon>
        <taxon>Pseudomonadati</taxon>
        <taxon>Bacteroidota</taxon>
        <taxon>Bacteroidia</taxon>
        <taxon>Bacteroidales</taxon>
        <taxon>Bacteroidaceae</taxon>
        <taxon>Bacteroides</taxon>
    </lineage>
</organism>
<keyword evidence="2" id="KW-0732">Signal</keyword>
<dbReference type="AlphaFoldDB" id="A0A139KRT0"/>
<reference evidence="6" key="5">
    <citation type="submission" date="2022-10" db="EMBL/GenBank/DDBJ databases">
        <title>Human gut microbiome strain richness.</title>
        <authorList>
            <person name="Chen-Liaw A."/>
        </authorList>
    </citation>
    <scope>NUCLEOTIDE SEQUENCE</scope>
    <source>
        <strain evidence="7">BSD2780120875st1_E1_BSD2780120875_150330</strain>
        <strain evidence="6">F7_m1001271B151109d0_201107</strain>
    </source>
</reference>
<dbReference type="EMBL" id="VWFO01000004">
    <property type="protein sequence ID" value="KAA4665964.1"/>
    <property type="molecule type" value="Genomic_DNA"/>
</dbReference>
<keyword evidence="4" id="KW-0645">Protease</keyword>
<dbReference type="EMBL" id="VWLE01000183">
    <property type="protein sequence ID" value="KAA3951162.1"/>
    <property type="molecule type" value="Genomic_DNA"/>
</dbReference>
<dbReference type="Proteomes" id="UP000365824">
    <property type="component" value="Unassembled WGS sequence"/>
</dbReference>
<evidence type="ECO:0000313" key="11">
    <source>
        <dbReference type="Proteomes" id="UP000365824"/>
    </source>
</evidence>
<evidence type="ECO:0000313" key="10">
    <source>
        <dbReference type="Proteomes" id="UP000323717"/>
    </source>
</evidence>
<dbReference type="Gene3D" id="2.60.40.1120">
    <property type="entry name" value="Carboxypeptidase-like, regulatory domain"/>
    <property type="match status" value="1"/>
</dbReference>
<dbReference type="STRING" id="28116.Bovatus_00146"/>
<reference evidence="8" key="4">
    <citation type="submission" date="2019-07" db="EMBL/GenBank/DDBJ databases">
        <authorList>
            <person name="Ross B.D."/>
            <person name="Verster A.J."/>
            <person name="Radey M.C."/>
            <person name="Schmidtke D.T."/>
            <person name="Pope C.E."/>
            <person name="Hoffman L.R."/>
            <person name="Hajjar A."/>
            <person name="Peterson S.B."/>
            <person name="Borenstein E."/>
            <person name="Mougous J.D."/>
        </authorList>
    </citation>
    <scope>NUCLEOTIDE SEQUENCE</scope>
    <source>
        <strain evidence="8">3725 D1 iv</strain>
    </source>
</reference>
<dbReference type="KEGG" id="boa:Bovatus_00146"/>
<proteinExistence type="predicted"/>
<dbReference type="InterPro" id="IPR008969">
    <property type="entry name" value="CarboxyPept-like_regulatory"/>
</dbReference>
<dbReference type="PROSITE" id="PS51257">
    <property type="entry name" value="PROKAR_LIPOPROTEIN"/>
    <property type="match status" value="1"/>
</dbReference>
<evidence type="ECO:0000313" key="3">
    <source>
        <dbReference type="EMBL" id="KAA3922539.1"/>
    </source>
</evidence>
<dbReference type="EMBL" id="JAQNZF010000009">
    <property type="protein sequence ID" value="MDC2742273.1"/>
    <property type="molecule type" value="Genomic_DNA"/>
</dbReference>
<accession>A0A139KRT0</accession>
<keyword evidence="4" id="KW-0378">Hydrolase</keyword>
<dbReference type="EMBL" id="VWLB01000064">
    <property type="protein sequence ID" value="KAA3922539.1"/>
    <property type="molecule type" value="Genomic_DNA"/>
</dbReference>
<dbReference type="Proteomes" id="UP000435985">
    <property type="component" value="Unassembled WGS sequence"/>
</dbReference>
<reference evidence="10 11" key="3">
    <citation type="journal article" date="2019" name="Nat. Med.">
        <title>A library of human gut bacterial isolates paired with longitudinal multiomics data enables mechanistic microbiome research.</title>
        <authorList>
            <person name="Poyet M."/>
            <person name="Groussin M."/>
            <person name="Gibbons S.M."/>
            <person name="Avila-Pacheco J."/>
            <person name="Jiang X."/>
            <person name="Kearney S.M."/>
            <person name="Perrotta A.R."/>
            <person name="Berdy B."/>
            <person name="Zhao S."/>
            <person name="Lieberman T.D."/>
            <person name="Swanson P.K."/>
            <person name="Smith M."/>
            <person name="Roesemann S."/>
            <person name="Alexander J.E."/>
            <person name="Rich S.A."/>
            <person name="Livny J."/>
            <person name="Vlamakis H."/>
            <person name="Clish C."/>
            <person name="Bullock K."/>
            <person name="Deik A."/>
            <person name="Scott J."/>
            <person name="Pierce K.A."/>
            <person name="Xavier R.J."/>
            <person name="Alm E.J."/>
        </authorList>
    </citation>
    <scope>NUCLEOTIDE SEQUENCE [LARGE SCALE GENOMIC DNA]</scope>
    <source>
        <strain evidence="5 12">BIOML-A14</strain>
        <strain evidence="3 11">BIOML-A160</strain>
        <strain evidence="4 10">BIOML-A163</strain>
    </source>
</reference>
<evidence type="ECO:0000313" key="5">
    <source>
        <dbReference type="EMBL" id="KAA4665964.1"/>
    </source>
</evidence>
<dbReference type="Proteomes" id="UP001219389">
    <property type="component" value="Unassembled WGS sequence"/>
</dbReference>
<protein>
    <submittedName>
        <fullName evidence="4">Carboxypeptidase regulatory-like domain-containing protein</fullName>
    </submittedName>
</protein>
<dbReference type="Proteomes" id="UP001214017">
    <property type="component" value="Unassembled WGS sequence"/>
</dbReference>
<dbReference type="GO" id="GO:0004180">
    <property type="term" value="F:carboxypeptidase activity"/>
    <property type="evidence" value="ECO:0007669"/>
    <property type="project" value="UniProtKB-KW"/>
</dbReference>
<reference evidence="9" key="1">
    <citation type="journal article" date="2018" name="J. Anim. Genet.">
        <title>Acquired interbacterial defense systems protect against interspecies antagonism in the human gut microbiome.</title>
        <authorList>
            <person name="Ross B.D."/>
            <person name="Verster A.J."/>
            <person name="Radey M.C."/>
            <person name="Schmidtke D.T."/>
            <person name="Pope C.E."/>
            <person name="Hoffman L.R."/>
            <person name="Hajjar A."/>
            <person name="Peterson S.B."/>
            <person name="Borenstein E."/>
            <person name="Mougous J."/>
        </authorList>
    </citation>
    <scope>NUCLEOTIDE SEQUENCE [LARGE SCALE GENOMIC DNA]</scope>
    <source>
        <strain evidence="9">3725 D1 iv</strain>
    </source>
</reference>
<evidence type="ECO:0000313" key="12">
    <source>
        <dbReference type="Proteomes" id="UP000435985"/>
    </source>
</evidence>
<dbReference type="SUPFAM" id="SSF49464">
    <property type="entry name" value="Carboxypeptidase regulatory domain-like"/>
    <property type="match status" value="1"/>
</dbReference>
<feature type="signal peptide" evidence="2">
    <location>
        <begin position="1"/>
        <end position="27"/>
    </location>
</feature>
<dbReference type="GeneID" id="29454999"/>
<evidence type="ECO:0000313" key="4">
    <source>
        <dbReference type="EMBL" id="KAA3951162.1"/>
    </source>
</evidence>